<dbReference type="InterPro" id="IPR008709">
    <property type="entry name" value="Neurochondrin"/>
</dbReference>
<accession>A0A7S0KQS0</accession>
<dbReference type="AlphaFoldDB" id="A0A7S0KQS0"/>
<reference evidence="1" key="1">
    <citation type="submission" date="2021-01" db="EMBL/GenBank/DDBJ databases">
        <authorList>
            <person name="Corre E."/>
            <person name="Pelletier E."/>
            <person name="Niang G."/>
            <person name="Scheremetjew M."/>
            <person name="Finn R."/>
            <person name="Kale V."/>
            <person name="Holt S."/>
            <person name="Cochrane G."/>
            <person name="Meng A."/>
            <person name="Brown T."/>
            <person name="Cohen L."/>
        </authorList>
    </citation>
    <scope>NUCLEOTIDE SEQUENCE</scope>
    <source>
        <strain evidence="1">Clade-D-RCC2572</strain>
    </source>
</reference>
<sequence length="664" mass="72002">MPPRVGASSKVDVLDVKDVTNEAASLPTLEECIALASSDVREKKLVGMLLATKILDDQTPVEAFDRVAKALGSKFLDSLLKPKMSASADAEESEDAMMSATLGLSVCRAFCRSSRFAASKTMEYWLGTFVDAGARRGKYAGLSDEAAADALTCVFAFSLAKVNANVSKGRGGFQLVDGAFEAAIGALVRSKGEQPLASAAVGIIDLTFALTEVLDDAVRAAAVCIPALCAVLHNAVGEDVQLRVLSLLYTLFYEAFLGGLEAPPGVDLPQPESANAPWQNDCLSGLWIVLSSRTPREVRFMAMALVSAVATYSGAKWLTAEKLTPPPVVLAGAVSGGAQKKVPSFLALVTQLTRVEINVALHELLNGEHESNPNRQEITQAAKRDASTSLCLYETLIDAVSDIATLVDDEQFELNDAMGRISATELGKTLETLEDVFRSILSVLEDDVEWHSLDPFLVIGLLRCVSCHIAENPLLEAQRVERLLPYLFNGKFTGEWVSNVMESLGCTSREAEPHLIMCKESLIRFFAAYFMLIADDPTGVETCVNSEWLSLTCSMLVKKHESDDAMDAMFLDMVSGVLRRLMEKFATHEAQLSVEVKSKIMQVVTTTSKDLGIDSLRVMPDHDDESDDLTCLFGRVSLESSANDVDVSDKFAAFSQRLRRLQPE</sequence>
<dbReference type="PANTHER" id="PTHR13109:SF7">
    <property type="entry name" value="NEUROCHONDRIN"/>
    <property type="match status" value="1"/>
</dbReference>
<evidence type="ECO:0000313" key="1">
    <source>
        <dbReference type="EMBL" id="CAD8589574.1"/>
    </source>
</evidence>
<dbReference type="PANTHER" id="PTHR13109">
    <property type="entry name" value="NEUROCHONDRIN"/>
    <property type="match status" value="1"/>
</dbReference>
<dbReference type="EMBL" id="HBEW01008956">
    <property type="protein sequence ID" value="CAD8589574.1"/>
    <property type="molecule type" value="Transcribed_RNA"/>
</dbReference>
<organism evidence="1">
    <name type="scientific">Ostreococcus mediterraneus</name>
    <dbReference type="NCBI Taxonomy" id="1486918"/>
    <lineage>
        <taxon>Eukaryota</taxon>
        <taxon>Viridiplantae</taxon>
        <taxon>Chlorophyta</taxon>
        <taxon>Mamiellophyceae</taxon>
        <taxon>Mamiellales</taxon>
        <taxon>Bathycoccaceae</taxon>
        <taxon>Ostreococcus</taxon>
    </lineage>
</organism>
<proteinExistence type="predicted"/>
<dbReference type="Pfam" id="PF05536">
    <property type="entry name" value="Neurochondrin"/>
    <property type="match status" value="1"/>
</dbReference>
<name>A0A7S0KQS0_9CHLO</name>
<evidence type="ECO:0008006" key="2">
    <source>
        <dbReference type="Google" id="ProtNLM"/>
    </source>
</evidence>
<protein>
    <recommendedName>
        <fullName evidence="2">Neurochondrin</fullName>
    </recommendedName>
</protein>
<gene>
    <name evidence="1" type="ORF">OMED0929_LOCUS7551</name>
</gene>